<protein>
    <recommendedName>
        <fullName evidence="2">DUF6708 domain-containing protein</fullName>
    </recommendedName>
</protein>
<keyword evidence="1" id="KW-0472">Membrane</keyword>
<evidence type="ECO:0000259" key="2">
    <source>
        <dbReference type="Pfam" id="PF20455"/>
    </source>
</evidence>
<evidence type="ECO:0000313" key="4">
    <source>
        <dbReference type="Proteomes" id="UP000306631"/>
    </source>
</evidence>
<feature type="domain" description="DUF6708" evidence="2">
    <location>
        <begin position="116"/>
        <end position="295"/>
    </location>
</feature>
<dbReference type="EMBL" id="SRYW01000013">
    <property type="protein sequence ID" value="TGY32851.1"/>
    <property type="molecule type" value="Genomic_DNA"/>
</dbReference>
<keyword evidence="1" id="KW-0812">Transmembrane</keyword>
<proteinExistence type="predicted"/>
<dbReference type="RefSeq" id="WP_136006039.1">
    <property type="nucleotide sequence ID" value="NZ_SRYW01000013.1"/>
</dbReference>
<keyword evidence="1" id="KW-1133">Transmembrane helix</keyword>
<dbReference type="Proteomes" id="UP000306631">
    <property type="component" value="Unassembled WGS sequence"/>
</dbReference>
<feature type="transmembrane region" description="Helical" evidence="1">
    <location>
        <begin position="62"/>
        <end position="82"/>
    </location>
</feature>
<accession>A0A4S2CWF8</accession>
<dbReference type="OrthoDB" id="6050524at2"/>
<dbReference type="InterPro" id="IPR046554">
    <property type="entry name" value="DUF6708"/>
</dbReference>
<comment type="caution">
    <text evidence="3">The sequence shown here is derived from an EMBL/GenBank/DDBJ whole genome shotgun (WGS) entry which is preliminary data.</text>
</comment>
<sequence length="331" mass="38493">MLTGWHPEFRTRRALFRNEEAAQLLKDAPGSHGPDDAFGMISFNSTVLEFTDRTFKVKGMAATMNLSTCSIAFFAFLVWISIDFIQMDDDLVESMLSILMIGVPLVGFPLHFWHVHLRKDLFQYTHYPVRFNRITRKIYFFRHNGPGGVVVVPWGSPYAFFHIGRGTQDPSLRDLRCHLLDRHRQVQQTFTIGHFWNHDDDIREQWALICRYMKDGPEHCFDDPLDRVITLSPKGTLRNCWMLVCLMMGTTLFPLRYTLMFPIYGALTLSRWLTFKTCRAPVFPPELEAECAAAPDDPHALPEPRFMAEFASDPAIHARALQRHQERMLWR</sequence>
<name>A0A4S2CWF8_STEMA</name>
<evidence type="ECO:0000256" key="1">
    <source>
        <dbReference type="SAM" id="Phobius"/>
    </source>
</evidence>
<gene>
    <name evidence="3" type="ORF">E5352_14440</name>
</gene>
<dbReference type="AlphaFoldDB" id="A0A4S2CWF8"/>
<organism evidence="3 4">
    <name type="scientific">Stenotrophomonas maltophilia</name>
    <name type="common">Pseudomonas maltophilia</name>
    <name type="synonym">Xanthomonas maltophilia</name>
    <dbReference type="NCBI Taxonomy" id="40324"/>
    <lineage>
        <taxon>Bacteria</taxon>
        <taxon>Pseudomonadati</taxon>
        <taxon>Pseudomonadota</taxon>
        <taxon>Gammaproteobacteria</taxon>
        <taxon>Lysobacterales</taxon>
        <taxon>Lysobacteraceae</taxon>
        <taxon>Stenotrophomonas</taxon>
        <taxon>Stenotrophomonas maltophilia group</taxon>
    </lineage>
</organism>
<dbReference type="Pfam" id="PF20455">
    <property type="entry name" value="DUF6708"/>
    <property type="match status" value="1"/>
</dbReference>
<reference evidence="3 4" key="1">
    <citation type="submission" date="2019-04" db="EMBL/GenBank/DDBJ databases">
        <title>Microbes associate with the intestines of laboratory mice.</title>
        <authorList>
            <person name="Navarre W."/>
            <person name="Wong E."/>
            <person name="Huang K."/>
            <person name="Tropini C."/>
            <person name="Ng K."/>
            <person name="Yu B."/>
        </authorList>
    </citation>
    <scope>NUCLEOTIDE SEQUENCE [LARGE SCALE GENOMIC DNA]</scope>
    <source>
        <strain evidence="3 4">NM62_B4-13</strain>
    </source>
</reference>
<feature type="transmembrane region" description="Helical" evidence="1">
    <location>
        <begin position="94"/>
        <end position="113"/>
    </location>
</feature>
<evidence type="ECO:0000313" key="3">
    <source>
        <dbReference type="EMBL" id="TGY32851.1"/>
    </source>
</evidence>
<feature type="transmembrane region" description="Helical" evidence="1">
    <location>
        <begin position="240"/>
        <end position="264"/>
    </location>
</feature>